<name>A0A1C6Z513_HAFAL</name>
<evidence type="ECO:0000313" key="2">
    <source>
        <dbReference type="EMBL" id="SCM54260.1"/>
    </source>
</evidence>
<feature type="signal peptide" evidence="1">
    <location>
        <begin position="1"/>
        <end position="26"/>
    </location>
</feature>
<keyword evidence="1" id="KW-0732">Signal</keyword>
<dbReference type="Proteomes" id="UP000094844">
    <property type="component" value="Unassembled WGS sequence"/>
</dbReference>
<feature type="chain" id="PRO_5008751951" description="DUF1120 domain-containing protein" evidence="1">
    <location>
        <begin position="27"/>
        <end position="228"/>
    </location>
</feature>
<dbReference type="OrthoDB" id="6602106at2"/>
<dbReference type="InterPro" id="IPR010546">
    <property type="entry name" value="DUF1120"/>
</dbReference>
<evidence type="ECO:0008006" key="4">
    <source>
        <dbReference type="Google" id="ProtNLM"/>
    </source>
</evidence>
<evidence type="ECO:0000256" key="1">
    <source>
        <dbReference type="SAM" id="SignalP"/>
    </source>
</evidence>
<reference evidence="2 3" key="1">
    <citation type="submission" date="2016-09" db="EMBL/GenBank/DDBJ databases">
        <authorList>
            <person name="Capua I."/>
            <person name="De Benedictis P."/>
            <person name="Joannis T."/>
            <person name="Lombin L.H."/>
            <person name="Cattoli G."/>
        </authorList>
    </citation>
    <scope>NUCLEOTIDE SEQUENCE [LARGE SCALE GENOMIC DNA]</scope>
    <source>
        <strain evidence="2 3">GB001</strain>
    </source>
</reference>
<gene>
    <name evidence="2" type="ORF">BN1044_03762</name>
</gene>
<organism evidence="2 3">
    <name type="scientific">Hafnia alvei</name>
    <dbReference type="NCBI Taxonomy" id="569"/>
    <lineage>
        <taxon>Bacteria</taxon>
        <taxon>Pseudomonadati</taxon>
        <taxon>Pseudomonadota</taxon>
        <taxon>Gammaproteobacteria</taxon>
        <taxon>Enterobacterales</taxon>
        <taxon>Hafniaceae</taxon>
        <taxon>Hafnia</taxon>
    </lineage>
</organism>
<protein>
    <recommendedName>
        <fullName evidence="4">DUF1120 domain-containing protein</fullName>
    </recommendedName>
</protein>
<accession>A0A1C6Z513</accession>
<sequence length="228" mass="23547">MNKLAVNKLALLSSVILAGTSMPTFALSQVQLSFTAEAEPPPCHILQSPTTLDFGNINCNQLAAKTATQLPVKSFAGGITVQCESATSIGLRAVDNSGGSTLSIGNLSWSSPSVNVTPTQTDQRFGLGMTSAGKPIGVWNVLFHSAQVDGVPAQIGIANNGVLDLNDTVPTMRNNGKASSWVQNSAFALGELFTVQADAAVALAPLEDLPSGSKISFAGSATLEIIYL</sequence>
<dbReference type="Pfam" id="PF06551">
    <property type="entry name" value="DUF1120"/>
    <property type="match status" value="1"/>
</dbReference>
<dbReference type="EMBL" id="FMIQ01000069">
    <property type="protein sequence ID" value="SCM54260.1"/>
    <property type="molecule type" value="Genomic_DNA"/>
</dbReference>
<evidence type="ECO:0000313" key="3">
    <source>
        <dbReference type="Proteomes" id="UP000094844"/>
    </source>
</evidence>
<dbReference type="AlphaFoldDB" id="A0A1C6Z513"/>
<proteinExistence type="predicted"/>
<dbReference type="RefSeq" id="WP_072309970.1">
    <property type="nucleotide sequence ID" value="NZ_FMIQ01000069.1"/>
</dbReference>